<accession>A4C5X7</accession>
<evidence type="ECO:0000256" key="3">
    <source>
        <dbReference type="ARBA" id="ARBA00023125"/>
    </source>
</evidence>
<dbReference type="HOGENOM" id="CLU_119090_3_0_6"/>
<evidence type="ECO:0000256" key="2">
    <source>
        <dbReference type="ARBA" id="ARBA00023015"/>
    </source>
</evidence>
<gene>
    <name evidence="5" type="ORF">PTD2_11214</name>
</gene>
<name>A4C5X7_9GAMM</name>
<sequence length="174" mass="20236">MEIYGIKRLKRSMCIIINFQNQSVTYVTKLLFNIQDAMVRHKSHLLNVYMKPNSTELEILKLLWKKQPRTAKEIHEHLESKYGWSYSSTRKTLERMGNKGILEVGSSGNKNTFKALIEKIPTIASYMQEFATNVLELDEPLPVTMFADSRLINKAEVDELEELLNQLSKDEKQK</sequence>
<organism evidence="5 6">
    <name type="scientific">Pseudoalteromonas tunicata D2</name>
    <dbReference type="NCBI Taxonomy" id="87626"/>
    <lineage>
        <taxon>Bacteria</taxon>
        <taxon>Pseudomonadati</taxon>
        <taxon>Pseudomonadota</taxon>
        <taxon>Gammaproteobacteria</taxon>
        <taxon>Alteromonadales</taxon>
        <taxon>Pseudoalteromonadaceae</taxon>
        <taxon>Pseudoalteromonas</taxon>
    </lineage>
</organism>
<dbReference type="AlphaFoldDB" id="A4C5X7"/>
<comment type="similarity">
    <text evidence="1">Belongs to the BlaI transcriptional regulatory family.</text>
</comment>
<dbReference type="STRING" id="87626.PTD2_11214"/>
<comment type="caution">
    <text evidence="5">The sequence shown here is derived from an EMBL/GenBank/DDBJ whole genome shotgun (WGS) entry which is preliminary data.</text>
</comment>
<dbReference type="GO" id="GO:0045892">
    <property type="term" value="P:negative regulation of DNA-templated transcription"/>
    <property type="evidence" value="ECO:0007669"/>
    <property type="project" value="InterPro"/>
</dbReference>
<evidence type="ECO:0008006" key="7">
    <source>
        <dbReference type="Google" id="ProtNLM"/>
    </source>
</evidence>
<dbReference type="EMBL" id="AAOH01000002">
    <property type="protein sequence ID" value="EAR29381.1"/>
    <property type="molecule type" value="Genomic_DNA"/>
</dbReference>
<dbReference type="InterPro" id="IPR005650">
    <property type="entry name" value="BlaI_family"/>
</dbReference>
<dbReference type="Gene3D" id="1.10.10.10">
    <property type="entry name" value="Winged helix-like DNA-binding domain superfamily/Winged helix DNA-binding domain"/>
    <property type="match status" value="1"/>
</dbReference>
<dbReference type="Proteomes" id="UP000006201">
    <property type="component" value="Unassembled WGS sequence"/>
</dbReference>
<protein>
    <recommendedName>
        <fullName evidence="7">Penicillinase repressor</fullName>
    </recommendedName>
</protein>
<proteinExistence type="inferred from homology"/>
<dbReference type="GO" id="GO:0003677">
    <property type="term" value="F:DNA binding"/>
    <property type="evidence" value="ECO:0007669"/>
    <property type="project" value="UniProtKB-KW"/>
</dbReference>
<reference evidence="5 6" key="1">
    <citation type="submission" date="2006-02" db="EMBL/GenBank/DDBJ databases">
        <authorList>
            <person name="Moran M.A."/>
            <person name="Kjelleberg S."/>
            <person name="Egan S."/>
            <person name="Saunders N."/>
            <person name="Thomas T."/>
            <person name="Ferriera S."/>
            <person name="Johnson J."/>
            <person name="Kravitz S."/>
            <person name="Halpern A."/>
            <person name="Remington K."/>
            <person name="Beeson K."/>
            <person name="Tran B."/>
            <person name="Rogers Y.-H."/>
            <person name="Friedman R."/>
            <person name="Venter J.C."/>
        </authorList>
    </citation>
    <scope>NUCLEOTIDE SEQUENCE [LARGE SCALE GENOMIC DNA]</scope>
    <source>
        <strain evidence="5 6">D2</strain>
    </source>
</reference>
<evidence type="ECO:0000313" key="6">
    <source>
        <dbReference type="Proteomes" id="UP000006201"/>
    </source>
</evidence>
<keyword evidence="4" id="KW-0804">Transcription</keyword>
<keyword evidence="3" id="KW-0238">DNA-binding</keyword>
<keyword evidence="2" id="KW-0805">Transcription regulation</keyword>
<evidence type="ECO:0000256" key="4">
    <source>
        <dbReference type="ARBA" id="ARBA00023163"/>
    </source>
</evidence>
<evidence type="ECO:0000256" key="1">
    <source>
        <dbReference type="ARBA" id="ARBA00011046"/>
    </source>
</evidence>
<dbReference type="InterPro" id="IPR036388">
    <property type="entry name" value="WH-like_DNA-bd_sf"/>
</dbReference>
<keyword evidence="6" id="KW-1185">Reference proteome</keyword>
<dbReference type="SUPFAM" id="SSF46785">
    <property type="entry name" value="Winged helix' DNA-binding domain"/>
    <property type="match status" value="1"/>
</dbReference>
<dbReference type="eggNOG" id="COG3682">
    <property type="taxonomic scope" value="Bacteria"/>
</dbReference>
<dbReference type="Pfam" id="PF03965">
    <property type="entry name" value="Penicillinase_R"/>
    <property type="match status" value="1"/>
</dbReference>
<evidence type="ECO:0000313" key="5">
    <source>
        <dbReference type="EMBL" id="EAR29381.1"/>
    </source>
</evidence>
<dbReference type="InterPro" id="IPR036390">
    <property type="entry name" value="WH_DNA-bd_sf"/>
</dbReference>